<dbReference type="SUPFAM" id="SSF46955">
    <property type="entry name" value="Putative DNA-binding domain"/>
    <property type="match status" value="1"/>
</dbReference>
<dbReference type="PANTHER" id="PTHR30204">
    <property type="entry name" value="REDOX-CYCLING DRUG-SENSING TRANSCRIPTIONAL ACTIVATOR SOXR"/>
    <property type="match status" value="1"/>
</dbReference>
<dbReference type="SUPFAM" id="SSF89082">
    <property type="entry name" value="Antibiotic binding domain of TipA-like multidrug resistance regulators"/>
    <property type="match status" value="1"/>
</dbReference>
<dbReference type="Gene3D" id="1.10.1660.10">
    <property type="match status" value="1"/>
</dbReference>
<dbReference type="Proteomes" id="UP000321736">
    <property type="component" value="Unassembled WGS sequence"/>
</dbReference>
<dbReference type="InterPro" id="IPR036244">
    <property type="entry name" value="TipA-like_antibiotic-bd"/>
</dbReference>
<keyword evidence="3" id="KW-0010">Activator</keyword>
<dbReference type="InterPro" id="IPR009061">
    <property type="entry name" value="DNA-bd_dom_put_sf"/>
</dbReference>
<accession>A0A239UAS9</accession>
<reference evidence="5 6" key="1">
    <citation type="submission" date="2019-07" db="EMBL/GenBank/DDBJ databases">
        <title>Whole genome shotgun sequence of Staphylococcus piscifermentans NBRC 109625.</title>
        <authorList>
            <person name="Hosoyama A."/>
            <person name="Uohara A."/>
            <person name="Ohji S."/>
            <person name="Ichikawa N."/>
        </authorList>
    </citation>
    <scope>NUCLEOTIDE SEQUENCE [LARGE SCALE GENOMIC DNA]</scope>
    <source>
        <strain evidence="5 6">NBRC 109625</strain>
    </source>
</reference>
<evidence type="ECO:0000256" key="2">
    <source>
        <dbReference type="ARBA" id="ARBA00023125"/>
    </source>
</evidence>
<dbReference type="InterPro" id="IPR000551">
    <property type="entry name" value="MerR-type_HTH_dom"/>
</dbReference>
<dbReference type="GO" id="GO:0003677">
    <property type="term" value="F:DNA binding"/>
    <property type="evidence" value="ECO:0007669"/>
    <property type="project" value="UniProtKB-KW"/>
</dbReference>
<dbReference type="AlphaFoldDB" id="A0A239UAS9"/>
<name>A0A239UAS9_9STAP</name>
<dbReference type="GO" id="GO:0003700">
    <property type="term" value="F:DNA-binding transcription factor activity"/>
    <property type="evidence" value="ECO:0007669"/>
    <property type="project" value="InterPro"/>
</dbReference>
<dbReference type="CDD" id="cd01106">
    <property type="entry name" value="HTH_TipAL-Mta"/>
    <property type="match status" value="1"/>
</dbReference>
<keyword evidence="4" id="KW-0804">Transcription</keyword>
<proteinExistence type="predicted"/>
<dbReference type="InterPro" id="IPR047057">
    <property type="entry name" value="MerR_fam"/>
</dbReference>
<dbReference type="PROSITE" id="PS50937">
    <property type="entry name" value="HTH_MERR_2"/>
    <property type="match status" value="1"/>
</dbReference>
<comment type="caution">
    <text evidence="5">The sequence shown here is derived from an EMBL/GenBank/DDBJ whole genome shotgun (WGS) entry which is preliminary data.</text>
</comment>
<evidence type="ECO:0000256" key="3">
    <source>
        <dbReference type="ARBA" id="ARBA00023159"/>
    </source>
</evidence>
<dbReference type="EMBL" id="BKAR01000004">
    <property type="protein sequence ID" value="GEP83958.1"/>
    <property type="molecule type" value="Genomic_DNA"/>
</dbReference>
<keyword evidence="2" id="KW-0238">DNA-binding</keyword>
<evidence type="ECO:0000256" key="4">
    <source>
        <dbReference type="ARBA" id="ARBA00023163"/>
    </source>
</evidence>
<dbReference type="Gene3D" id="1.10.490.50">
    <property type="entry name" value="Antibiotic binding domain of TipA-like multidrug resistance regulators"/>
    <property type="match status" value="1"/>
</dbReference>
<dbReference type="PANTHER" id="PTHR30204:SF90">
    <property type="entry name" value="HTH-TYPE TRANSCRIPTIONAL ACTIVATOR MTA"/>
    <property type="match status" value="1"/>
</dbReference>
<dbReference type="PROSITE" id="PS00552">
    <property type="entry name" value="HTH_MERR_1"/>
    <property type="match status" value="1"/>
</dbReference>
<evidence type="ECO:0000313" key="5">
    <source>
        <dbReference type="EMBL" id="GEP83958.1"/>
    </source>
</evidence>
<dbReference type="OrthoDB" id="9814833at2"/>
<keyword evidence="6" id="KW-1185">Reference proteome</keyword>
<gene>
    <name evidence="5" type="ORF">SPI02_05430</name>
</gene>
<evidence type="ECO:0000313" key="6">
    <source>
        <dbReference type="Proteomes" id="UP000321736"/>
    </source>
</evidence>
<protein>
    <submittedName>
        <fullName evidence="5">MerR family transcriptional regulator</fullName>
    </submittedName>
</protein>
<keyword evidence="1" id="KW-0805">Transcription regulation</keyword>
<dbReference type="SMART" id="SM00422">
    <property type="entry name" value="HTH_MERR"/>
    <property type="match status" value="1"/>
</dbReference>
<dbReference type="RefSeq" id="WP_095106350.1">
    <property type="nucleotide sequence ID" value="NZ_BKAR01000004.1"/>
</dbReference>
<dbReference type="InterPro" id="IPR012925">
    <property type="entry name" value="TipAS_dom"/>
</dbReference>
<dbReference type="Pfam" id="PF13411">
    <property type="entry name" value="MerR_1"/>
    <property type="match status" value="1"/>
</dbReference>
<dbReference type="Pfam" id="PF07739">
    <property type="entry name" value="TipAS"/>
    <property type="match status" value="1"/>
</dbReference>
<evidence type="ECO:0000256" key="1">
    <source>
        <dbReference type="ARBA" id="ARBA00023015"/>
    </source>
</evidence>
<sequence length="257" mass="30036">MDYSISEVAEMTGLSTRTLRYYDEINLFTARRGAVNSYRVYQSEDLDVLQVIMFLRKMEMPLEQIKAIILDEENDFNQLLKKQKEKLMKKQAEISALIHLIDTTLENKQEGKQMPDKEKFEAFKQEKTNENRDHYGEEVIGKYGHEALETSEQHWSHLSQIEYQRAEECELVIKKGLQELLKQNHESMDKDIVKEVFDAHAKWLKLMSGQYSEGYHLAMADLYIDDARFTAYYDEQLVGEAGAATLLSRIIKAHLNQ</sequence>
<organism evidence="5 6">
    <name type="scientific">Staphylococcus piscifermentans</name>
    <dbReference type="NCBI Taxonomy" id="70258"/>
    <lineage>
        <taxon>Bacteria</taxon>
        <taxon>Bacillati</taxon>
        <taxon>Bacillota</taxon>
        <taxon>Bacilli</taxon>
        <taxon>Bacillales</taxon>
        <taxon>Staphylococcaceae</taxon>
        <taxon>Staphylococcus</taxon>
    </lineage>
</organism>